<accession>A0A371Z500</accession>
<proteinExistence type="predicted"/>
<comment type="caution">
    <text evidence="1">The sequence shown here is derived from an EMBL/GenBank/DDBJ whole genome shotgun (WGS) entry which is preliminary data.</text>
</comment>
<protein>
    <submittedName>
        <fullName evidence="1">Uncharacterized protein</fullName>
    </submittedName>
</protein>
<evidence type="ECO:0000313" key="1">
    <source>
        <dbReference type="EMBL" id="RFD21574.1"/>
    </source>
</evidence>
<name>A0A371Z500_9PROT</name>
<gene>
    <name evidence="1" type="ORF">DY926_00290</name>
</gene>
<keyword evidence="2" id="KW-1185">Reference proteome</keyword>
<sequence>MITGTFLLFPLVCSARCLGPASFQTCDDPESGMHVDISRFGHEAVINGIRPDSGQTYQEFSTTIGHTTYIDGIDYNGRPRYEVRENFSRDFTDSYGINVGKGPYIQMKDTPPEDKARMSR</sequence>
<dbReference type="AlphaFoldDB" id="A0A371Z500"/>
<evidence type="ECO:0000313" key="2">
    <source>
        <dbReference type="Proteomes" id="UP000262371"/>
    </source>
</evidence>
<dbReference type="EMBL" id="QUWV01000001">
    <property type="protein sequence ID" value="RFD21574.1"/>
    <property type="molecule type" value="Genomic_DNA"/>
</dbReference>
<organism evidence="1 2">
    <name type="scientific">Komagataeibacter melaceti</name>
    <dbReference type="NCBI Taxonomy" id="2766577"/>
    <lineage>
        <taxon>Bacteria</taxon>
        <taxon>Pseudomonadati</taxon>
        <taxon>Pseudomonadota</taxon>
        <taxon>Alphaproteobacteria</taxon>
        <taxon>Acetobacterales</taxon>
        <taxon>Acetobacteraceae</taxon>
        <taxon>Komagataeibacter</taxon>
    </lineage>
</organism>
<reference evidence="1 2" key="1">
    <citation type="submission" date="2018-08" db="EMBL/GenBank/DDBJ databases">
        <title>Komagataeibacter sp. AV 382.</title>
        <authorList>
            <person name="Skraban J."/>
            <person name="Trcek J."/>
        </authorList>
    </citation>
    <scope>NUCLEOTIDE SEQUENCE [LARGE SCALE GENOMIC DNA]</scope>
    <source>
        <strain evidence="1 2">AV 382</strain>
    </source>
</reference>
<dbReference type="Proteomes" id="UP000262371">
    <property type="component" value="Unassembled WGS sequence"/>
</dbReference>